<sequence length="118" mass="13941">MKFSNKLFFTTLTIISVLSVTTPAQAKENKVNGMPKLLQHVWHRGAYKTKITKHHIYWAPNGGKYKTHISFKMVLKQGNKYTVDSLKILEQTPYWVKGRYMYHGIKNDPMYNITKWHR</sequence>
<protein>
    <submittedName>
        <fullName evidence="2">Uncharacterized protein</fullName>
    </submittedName>
</protein>
<dbReference type="RefSeq" id="WP_089087471.1">
    <property type="nucleotide sequence ID" value="NZ_BCMH01000001.1"/>
</dbReference>
<feature type="signal peptide" evidence="1">
    <location>
        <begin position="1"/>
        <end position="26"/>
    </location>
</feature>
<feature type="chain" id="PRO_5013255629" evidence="1">
    <location>
        <begin position="27"/>
        <end position="118"/>
    </location>
</feature>
<comment type="caution">
    <text evidence="2">The sequence shown here is derived from an EMBL/GenBank/DDBJ whole genome shotgun (WGS) entry which is preliminary data.</text>
</comment>
<reference evidence="2 3" key="1">
    <citation type="submission" date="2015-11" db="EMBL/GenBank/DDBJ databases">
        <title>Draft genome sequences of new species of the genus Lactobacillus isolated from orchardgrass silage.</title>
        <authorList>
            <person name="Tohno M."/>
            <person name="Tanizawa Y."/>
            <person name="Arita M."/>
        </authorList>
    </citation>
    <scope>NUCLEOTIDE SEQUENCE [LARGE SCALE GENOMIC DNA]</scope>
    <source>
        <strain evidence="2 3">IWT140</strain>
    </source>
</reference>
<accession>A0A1Z5ILF8</accession>
<gene>
    <name evidence="2" type="ORF">IWT140_00075</name>
</gene>
<organism evidence="2 3">
    <name type="scientific">Secundilactobacillus pentosiphilus</name>
    <dbReference type="NCBI Taxonomy" id="1714682"/>
    <lineage>
        <taxon>Bacteria</taxon>
        <taxon>Bacillati</taxon>
        <taxon>Bacillota</taxon>
        <taxon>Bacilli</taxon>
        <taxon>Lactobacillales</taxon>
        <taxon>Lactobacillaceae</taxon>
        <taxon>Secundilactobacillus</taxon>
    </lineage>
</organism>
<name>A0A1Z5ILF8_9LACO</name>
<dbReference type="AlphaFoldDB" id="A0A1Z5ILF8"/>
<proteinExistence type="predicted"/>
<dbReference type="Proteomes" id="UP000198430">
    <property type="component" value="Unassembled WGS sequence"/>
</dbReference>
<evidence type="ECO:0000313" key="2">
    <source>
        <dbReference type="EMBL" id="GAX02478.1"/>
    </source>
</evidence>
<dbReference type="EMBL" id="BCMH01000001">
    <property type="protein sequence ID" value="GAX02478.1"/>
    <property type="molecule type" value="Genomic_DNA"/>
</dbReference>
<evidence type="ECO:0000256" key="1">
    <source>
        <dbReference type="SAM" id="SignalP"/>
    </source>
</evidence>
<evidence type="ECO:0000313" key="3">
    <source>
        <dbReference type="Proteomes" id="UP000198430"/>
    </source>
</evidence>
<keyword evidence="3" id="KW-1185">Reference proteome</keyword>
<keyword evidence="1" id="KW-0732">Signal</keyword>